<feature type="transmembrane region" description="Helical" evidence="1">
    <location>
        <begin position="51"/>
        <end position="72"/>
    </location>
</feature>
<evidence type="ECO:0000313" key="3">
    <source>
        <dbReference type="Proteomes" id="UP000305709"/>
    </source>
</evidence>
<sequence>MLLPLVAMQVTGEVDWTLSDFVAAGVLLGGAGLLLELALRRTSGPAERAATGLALATGLLLAWVNGAVGLIGSEGNPANLLYGGVLAVGLLGALAARLRPRGMARAMVATALAQVLVPLVALGGGLGVTGPVSVGDVLMGTGLFAGLWLLSAWLFGAAARPGAAA</sequence>
<reference evidence="2 3" key="1">
    <citation type="submission" date="2019-06" db="EMBL/GenBank/DDBJ databases">
        <authorList>
            <person name="Jiang L."/>
        </authorList>
    </citation>
    <scope>NUCLEOTIDE SEQUENCE [LARGE SCALE GENOMIC DNA]</scope>
    <source>
        <strain evidence="2 3">YIM 48858</strain>
    </source>
</reference>
<organism evidence="2 3">
    <name type="scientific">Rubellimicrobium roseum</name>
    <dbReference type="NCBI Taxonomy" id="687525"/>
    <lineage>
        <taxon>Bacteria</taxon>
        <taxon>Pseudomonadati</taxon>
        <taxon>Pseudomonadota</taxon>
        <taxon>Alphaproteobacteria</taxon>
        <taxon>Rhodobacterales</taxon>
        <taxon>Roseobacteraceae</taxon>
        <taxon>Rubellimicrobium</taxon>
    </lineage>
</organism>
<dbReference type="Proteomes" id="UP000305709">
    <property type="component" value="Unassembled WGS sequence"/>
</dbReference>
<feature type="transmembrane region" description="Helical" evidence="1">
    <location>
        <begin position="108"/>
        <end position="126"/>
    </location>
</feature>
<name>A0A5C4NAV6_9RHOB</name>
<gene>
    <name evidence="2" type="ORF">FHG71_13010</name>
</gene>
<keyword evidence="3" id="KW-1185">Reference proteome</keyword>
<proteinExistence type="predicted"/>
<comment type="caution">
    <text evidence="2">The sequence shown here is derived from an EMBL/GenBank/DDBJ whole genome shotgun (WGS) entry which is preliminary data.</text>
</comment>
<dbReference type="AlphaFoldDB" id="A0A5C4NAV6"/>
<protein>
    <submittedName>
        <fullName evidence="2">Uncharacterized protein</fullName>
    </submittedName>
</protein>
<dbReference type="EMBL" id="VDFV01000019">
    <property type="protein sequence ID" value="TNC70388.1"/>
    <property type="molecule type" value="Genomic_DNA"/>
</dbReference>
<evidence type="ECO:0000313" key="2">
    <source>
        <dbReference type="EMBL" id="TNC70388.1"/>
    </source>
</evidence>
<feature type="transmembrane region" description="Helical" evidence="1">
    <location>
        <begin position="20"/>
        <end position="39"/>
    </location>
</feature>
<keyword evidence="1" id="KW-0812">Transmembrane</keyword>
<accession>A0A5C4NAV6</accession>
<keyword evidence="1" id="KW-0472">Membrane</keyword>
<keyword evidence="1" id="KW-1133">Transmembrane helix</keyword>
<feature type="transmembrane region" description="Helical" evidence="1">
    <location>
        <begin position="138"/>
        <end position="159"/>
    </location>
</feature>
<evidence type="ECO:0000256" key="1">
    <source>
        <dbReference type="SAM" id="Phobius"/>
    </source>
</evidence>
<feature type="transmembrane region" description="Helical" evidence="1">
    <location>
        <begin position="78"/>
        <end position="96"/>
    </location>
</feature>